<organism evidence="7 8">
    <name type="scientific">Legionella dresdenensis</name>
    <dbReference type="NCBI Taxonomy" id="450200"/>
    <lineage>
        <taxon>Bacteria</taxon>
        <taxon>Pseudomonadati</taxon>
        <taxon>Pseudomonadota</taxon>
        <taxon>Gammaproteobacteria</taxon>
        <taxon>Legionellales</taxon>
        <taxon>Legionellaceae</taxon>
        <taxon>Legionella</taxon>
    </lineage>
</organism>
<keyword evidence="5 6" id="KW-0472">Membrane</keyword>
<comment type="similarity">
    <text evidence="6">Belongs to the inorganic phosphate transporter (PiT) (TC 2.A.20) family.</text>
</comment>
<keyword evidence="4 6" id="KW-1133">Transmembrane helix</keyword>
<keyword evidence="6" id="KW-0592">Phosphate transport</keyword>
<feature type="transmembrane region" description="Helical" evidence="6">
    <location>
        <begin position="214"/>
        <end position="232"/>
    </location>
</feature>
<comment type="subcellular location">
    <subcellularLocation>
        <location evidence="1 6">Membrane</location>
        <topology evidence="1 6">Multi-pass membrane protein</topology>
    </subcellularLocation>
</comment>
<accession>A0ABV8CCH4</accession>
<reference evidence="8" key="1">
    <citation type="journal article" date="2019" name="Int. J. Syst. Evol. Microbiol.">
        <title>The Global Catalogue of Microorganisms (GCM) 10K type strain sequencing project: providing services to taxonomists for standard genome sequencing and annotation.</title>
        <authorList>
            <consortium name="The Broad Institute Genomics Platform"/>
            <consortium name="The Broad Institute Genome Sequencing Center for Infectious Disease"/>
            <person name="Wu L."/>
            <person name="Ma J."/>
        </authorList>
    </citation>
    <scope>NUCLEOTIDE SEQUENCE [LARGE SCALE GENOMIC DNA]</scope>
    <source>
        <strain evidence="8">CCUG 59858</strain>
    </source>
</reference>
<sequence length="417" mass="44434">MDYSIILLSCAVALCFFMTWGVGANDLANVMSTTMGSKAITVRQAMIIAIVFEFAGAFLGGSGVTETMRDGIINSSQLSEQPLILVEGMLGVLFACTFWMNMASYLGVPVSITNALVGSMVGFGSVVLGADAVHWEQVSHIAIGWITSPLIAGITGYVLFISIQQTIFVKSDPLAKAKIYIPVYLFLVGTILSFITVFKGLNHFDIRLNLKQELAVTLATSITITLIGIFVIRHIPEQPQIRRRERFLQVEKYFAVLMALTACAMVFAHGSNDVALAVGPLSIIYSLLTHPFQSLSVDNYPAWITLLGCIGVVSGLLVYGRRVIETVGSSITALTPSRAFAATLAAATTVVVATSTGIPVSATQTLVGAVLGVGLARGIGALNLIVIRNIFMSWILTLPIASVLTIAAYKLLHALIG</sequence>
<feature type="transmembrane region" description="Helical" evidence="6">
    <location>
        <begin position="300"/>
        <end position="319"/>
    </location>
</feature>
<feature type="transmembrane region" description="Helical" evidence="6">
    <location>
        <begin position="366"/>
        <end position="387"/>
    </location>
</feature>
<feature type="transmembrane region" description="Helical" evidence="6">
    <location>
        <begin position="339"/>
        <end position="360"/>
    </location>
</feature>
<proteinExistence type="inferred from homology"/>
<feature type="transmembrane region" description="Helical" evidence="6">
    <location>
        <begin position="394"/>
        <end position="416"/>
    </location>
</feature>
<evidence type="ECO:0000313" key="8">
    <source>
        <dbReference type="Proteomes" id="UP001595758"/>
    </source>
</evidence>
<name>A0ABV8CCH4_9GAMM</name>
<dbReference type="EMBL" id="JBHSAB010000002">
    <property type="protein sequence ID" value="MFC3908013.1"/>
    <property type="molecule type" value="Genomic_DNA"/>
</dbReference>
<feature type="transmembrane region" description="Helical" evidence="6">
    <location>
        <begin position="181"/>
        <end position="202"/>
    </location>
</feature>
<keyword evidence="8" id="KW-1185">Reference proteome</keyword>
<evidence type="ECO:0000256" key="3">
    <source>
        <dbReference type="ARBA" id="ARBA00022692"/>
    </source>
</evidence>
<keyword evidence="3 6" id="KW-0812">Transmembrane</keyword>
<evidence type="ECO:0000256" key="4">
    <source>
        <dbReference type="ARBA" id="ARBA00022989"/>
    </source>
</evidence>
<gene>
    <name evidence="7" type="ORF">ACFORL_02810</name>
</gene>
<dbReference type="PANTHER" id="PTHR11101">
    <property type="entry name" value="PHOSPHATE TRANSPORTER"/>
    <property type="match status" value="1"/>
</dbReference>
<feature type="transmembrane region" description="Helical" evidence="6">
    <location>
        <begin position="141"/>
        <end position="160"/>
    </location>
</feature>
<comment type="caution">
    <text evidence="7">The sequence shown here is derived from an EMBL/GenBank/DDBJ whole genome shotgun (WGS) entry which is preliminary data.</text>
</comment>
<dbReference type="RefSeq" id="WP_382340915.1">
    <property type="nucleotide sequence ID" value="NZ_JBHSAB010000002.1"/>
</dbReference>
<dbReference type="Pfam" id="PF01384">
    <property type="entry name" value="PHO4"/>
    <property type="match status" value="1"/>
</dbReference>
<feature type="transmembrane region" description="Helical" evidence="6">
    <location>
        <begin position="253"/>
        <end position="271"/>
    </location>
</feature>
<feature type="transmembrane region" description="Helical" evidence="6">
    <location>
        <begin position="40"/>
        <end position="61"/>
    </location>
</feature>
<dbReference type="PANTHER" id="PTHR11101:SF80">
    <property type="entry name" value="PHOSPHATE TRANSPORTER"/>
    <property type="match status" value="1"/>
</dbReference>
<evidence type="ECO:0000256" key="2">
    <source>
        <dbReference type="ARBA" id="ARBA00022448"/>
    </source>
</evidence>
<evidence type="ECO:0000256" key="5">
    <source>
        <dbReference type="ARBA" id="ARBA00023136"/>
    </source>
</evidence>
<keyword evidence="2 6" id="KW-0813">Transport</keyword>
<dbReference type="Proteomes" id="UP001595758">
    <property type="component" value="Unassembled WGS sequence"/>
</dbReference>
<dbReference type="InterPro" id="IPR001204">
    <property type="entry name" value="Phos_transporter"/>
</dbReference>
<protein>
    <recommendedName>
        <fullName evidence="6">Phosphate transporter</fullName>
    </recommendedName>
</protein>
<evidence type="ECO:0000256" key="6">
    <source>
        <dbReference type="RuleBase" id="RU363058"/>
    </source>
</evidence>
<evidence type="ECO:0000313" key="7">
    <source>
        <dbReference type="EMBL" id="MFC3908013.1"/>
    </source>
</evidence>
<evidence type="ECO:0000256" key="1">
    <source>
        <dbReference type="ARBA" id="ARBA00004141"/>
    </source>
</evidence>